<proteinExistence type="predicted"/>
<reference evidence="1" key="1">
    <citation type="journal article" date="2022" name="Int. J. Mol. Sci.">
        <title>Draft Genome of Tanacetum Coccineum: Genomic Comparison of Closely Related Tanacetum-Family Plants.</title>
        <authorList>
            <person name="Yamashiro T."/>
            <person name="Shiraishi A."/>
            <person name="Nakayama K."/>
            <person name="Satake H."/>
        </authorList>
    </citation>
    <scope>NUCLEOTIDE SEQUENCE</scope>
</reference>
<accession>A0ABQ5GS45</accession>
<keyword evidence="2" id="KW-1185">Reference proteome</keyword>
<evidence type="ECO:0000313" key="1">
    <source>
        <dbReference type="EMBL" id="GJT78467.1"/>
    </source>
</evidence>
<reference evidence="1" key="2">
    <citation type="submission" date="2022-01" db="EMBL/GenBank/DDBJ databases">
        <authorList>
            <person name="Yamashiro T."/>
            <person name="Shiraishi A."/>
            <person name="Satake H."/>
            <person name="Nakayama K."/>
        </authorList>
    </citation>
    <scope>NUCLEOTIDE SEQUENCE</scope>
</reference>
<protein>
    <submittedName>
        <fullName evidence="1">Uncharacterized protein</fullName>
    </submittedName>
</protein>
<sequence length="146" mass="16633">MENANPFVPTSLNGLRAKITQELNELRVISAMIDSRLENIDHTQIKIPPPVLIEQLLNDFIDSPDMIEMDDLESDNESIDTPLVSLLLDSDDELDDGKVLDGDDLSFPCPEYQLDEDIKEWLTRGHVILDEESPEVLWIFIWTILG</sequence>
<dbReference type="EMBL" id="BQNB010018805">
    <property type="protein sequence ID" value="GJT78467.1"/>
    <property type="molecule type" value="Genomic_DNA"/>
</dbReference>
<evidence type="ECO:0000313" key="2">
    <source>
        <dbReference type="Proteomes" id="UP001151760"/>
    </source>
</evidence>
<name>A0ABQ5GS45_9ASTR</name>
<dbReference type="Proteomes" id="UP001151760">
    <property type="component" value="Unassembled WGS sequence"/>
</dbReference>
<comment type="caution">
    <text evidence="1">The sequence shown here is derived from an EMBL/GenBank/DDBJ whole genome shotgun (WGS) entry which is preliminary data.</text>
</comment>
<organism evidence="1 2">
    <name type="scientific">Tanacetum coccineum</name>
    <dbReference type="NCBI Taxonomy" id="301880"/>
    <lineage>
        <taxon>Eukaryota</taxon>
        <taxon>Viridiplantae</taxon>
        <taxon>Streptophyta</taxon>
        <taxon>Embryophyta</taxon>
        <taxon>Tracheophyta</taxon>
        <taxon>Spermatophyta</taxon>
        <taxon>Magnoliopsida</taxon>
        <taxon>eudicotyledons</taxon>
        <taxon>Gunneridae</taxon>
        <taxon>Pentapetalae</taxon>
        <taxon>asterids</taxon>
        <taxon>campanulids</taxon>
        <taxon>Asterales</taxon>
        <taxon>Asteraceae</taxon>
        <taxon>Asteroideae</taxon>
        <taxon>Anthemideae</taxon>
        <taxon>Anthemidinae</taxon>
        <taxon>Tanacetum</taxon>
    </lineage>
</organism>
<gene>
    <name evidence="1" type="ORF">Tco_1045192</name>
</gene>